<dbReference type="SFLD" id="SFLDS00001">
    <property type="entry name" value="Enolase"/>
    <property type="match status" value="1"/>
</dbReference>
<gene>
    <name evidence="4" type="ORF">GCM10007977_074140</name>
</gene>
<evidence type="ECO:0000313" key="5">
    <source>
        <dbReference type="Proteomes" id="UP000642070"/>
    </source>
</evidence>
<dbReference type="SUPFAM" id="SSF51604">
    <property type="entry name" value="Enolase C-terminal domain-like"/>
    <property type="match status" value="1"/>
</dbReference>
<accession>A0A917X3S2</accession>
<evidence type="ECO:0000256" key="2">
    <source>
        <dbReference type="ARBA" id="ARBA00022723"/>
    </source>
</evidence>
<dbReference type="Gene3D" id="3.20.20.120">
    <property type="entry name" value="Enolase-like C-terminal domain"/>
    <property type="match status" value="1"/>
</dbReference>
<dbReference type="InterPro" id="IPR013341">
    <property type="entry name" value="Mandelate_racemase_N_dom"/>
</dbReference>
<dbReference type="InterPro" id="IPR013342">
    <property type="entry name" value="Mandelate_racemase_C"/>
</dbReference>
<dbReference type="RefSeq" id="WP_190254701.1">
    <property type="nucleotide sequence ID" value="NZ_BMPI01000046.1"/>
</dbReference>
<keyword evidence="2" id="KW-0479">Metal-binding</keyword>
<dbReference type="Gene3D" id="3.30.390.10">
    <property type="entry name" value="Enolase-like, N-terminal domain"/>
    <property type="match status" value="1"/>
</dbReference>
<reference evidence="4" key="1">
    <citation type="journal article" date="2014" name="Int. J. Syst. Evol. Microbiol.">
        <title>Complete genome sequence of Corynebacterium casei LMG S-19264T (=DSM 44701T), isolated from a smear-ripened cheese.</title>
        <authorList>
            <consortium name="US DOE Joint Genome Institute (JGI-PGF)"/>
            <person name="Walter F."/>
            <person name="Albersmeier A."/>
            <person name="Kalinowski J."/>
            <person name="Ruckert C."/>
        </authorList>
    </citation>
    <scope>NUCLEOTIDE SEQUENCE</scope>
    <source>
        <strain evidence="4">JCM 19831</strain>
    </source>
</reference>
<dbReference type="InterPro" id="IPR036849">
    <property type="entry name" value="Enolase-like_C_sf"/>
</dbReference>
<dbReference type="Pfam" id="PF02746">
    <property type="entry name" value="MR_MLE_N"/>
    <property type="match status" value="1"/>
</dbReference>
<name>A0A917X3S2_9ACTN</name>
<dbReference type="SFLD" id="SFLDG00180">
    <property type="entry name" value="muconate_cycloisomerase"/>
    <property type="match status" value="1"/>
</dbReference>
<reference evidence="4" key="2">
    <citation type="submission" date="2020-09" db="EMBL/GenBank/DDBJ databases">
        <authorList>
            <person name="Sun Q."/>
            <person name="Ohkuma M."/>
        </authorList>
    </citation>
    <scope>NUCLEOTIDE SEQUENCE</scope>
    <source>
        <strain evidence="4">JCM 19831</strain>
    </source>
</reference>
<proteinExistence type="inferred from homology"/>
<dbReference type="InterPro" id="IPR029065">
    <property type="entry name" value="Enolase_C-like"/>
</dbReference>
<dbReference type="EMBL" id="BMPI01000046">
    <property type="protein sequence ID" value="GGM61841.1"/>
    <property type="molecule type" value="Genomic_DNA"/>
</dbReference>
<dbReference type="Pfam" id="PF13378">
    <property type="entry name" value="MR_MLE_C"/>
    <property type="match status" value="1"/>
</dbReference>
<evidence type="ECO:0000313" key="4">
    <source>
        <dbReference type="EMBL" id="GGM61841.1"/>
    </source>
</evidence>
<dbReference type="PANTHER" id="PTHR48080:SF3">
    <property type="entry name" value="ENOLASE SUPERFAMILY MEMBER DDB_G0284701"/>
    <property type="match status" value="1"/>
</dbReference>
<dbReference type="InterPro" id="IPR034593">
    <property type="entry name" value="DgoD-like"/>
</dbReference>
<dbReference type="Proteomes" id="UP000642070">
    <property type="component" value="Unassembled WGS sequence"/>
</dbReference>
<protein>
    <submittedName>
        <fullName evidence="4">Chloromuconate cycloisomerase</fullName>
    </submittedName>
</protein>
<keyword evidence="5" id="KW-1185">Reference proteome</keyword>
<sequence length="373" mass="38850">MTPRAINATIAAVQTLAISLPVRRELVVSGAGGTHDHSDFLLVRVLTSAGVEGIGEVSATLIWSGEDAGTAEHVIRNALAPAILGRPLTPVADLEARMDKAVAASQFTKAGVSTALWDAYARTLDVPLAVALGGPLRTSVPVKFSLSGDGDRLRTTYQTAFDLGFRAFKVKIGLDPVTDAARFATARQLVGADTFLGTDANGGYSRREAHRAIELIRPHGPEFLEQWLAPGDLTGLRQMREAGVPVVADESVFTLADLVAAVRAEAVDVVSLYVGKSGGPARAVRMASVADAFGLEILLGSNGEQGIGAAAQLHVACASPGLSSAIPSDIIGAHYYDEDILAAPLPGDGRWVHLPDGPGLGVTLRADLAAQFR</sequence>
<evidence type="ECO:0000259" key="3">
    <source>
        <dbReference type="SMART" id="SM00922"/>
    </source>
</evidence>
<evidence type="ECO:0000256" key="1">
    <source>
        <dbReference type="ARBA" id="ARBA00008031"/>
    </source>
</evidence>
<dbReference type="SUPFAM" id="SSF54826">
    <property type="entry name" value="Enolase N-terminal domain-like"/>
    <property type="match status" value="1"/>
</dbReference>
<comment type="similarity">
    <text evidence="1">Belongs to the mandelate racemase/muconate lactonizing enzyme family.</text>
</comment>
<comment type="caution">
    <text evidence="4">The sequence shown here is derived from an EMBL/GenBank/DDBJ whole genome shotgun (WGS) entry which is preliminary data.</text>
</comment>
<dbReference type="AlphaFoldDB" id="A0A917X3S2"/>
<dbReference type="SMART" id="SM00922">
    <property type="entry name" value="MR_MLE"/>
    <property type="match status" value="1"/>
</dbReference>
<dbReference type="GO" id="GO:0046872">
    <property type="term" value="F:metal ion binding"/>
    <property type="evidence" value="ECO:0007669"/>
    <property type="project" value="UniProtKB-KW"/>
</dbReference>
<organism evidence="4 5">
    <name type="scientific">Dactylosporangium sucinum</name>
    <dbReference type="NCBI Taxonomy" id="1424081"/>
    <lineage>
        <taxon>Bacteria</taxon>
        <taxon>Bacillati</taxon>
        <taxon>Actinomycetota</taxon>
        <taxon>Actinomycetes</taxon>
        <taxon>Micromonosporales</taxon>
        <taxon>Micromonosporaceae</taxon>
        <taxon>Dactylosporangium</taxon>
    </lineage>
</organism>
<feature type="domain" description="Mandelate racemase/muconate lactonizing enzyme C-terminal" evidence="3">
    <location>
        <begin position="150"/>
        <end position="245"/>
    </location>
</feature>
<dbReference type="PANTHER" id="PTHR48080">
    <property type="entry name" value="D-GALACTONATE DEHYDRATASE-RELATED"/>
    <property type="match status" value="1"/>
</dbReference>
<dbReference type="InterPro" id="IPR029017">
    <property type="entry name" value="Enolase-like_N"/>
</dbReference>